<protein>
    <submittedName>
        <fullName evidence="1">Myosin II heavy chain non-muscle</fullName>
    </submittedName>
</protein>
<feature type="non-terminal residue" evidence="1">
    <location>
        <position position="34"/>
    </location>
</feature>
<sequence length="34" mass="4006">IEWNFIIAQLEEELEEEQGNTALEEAMQQKAELE</sequence>
<reference evidence="1" key="1">
    <citation type="journal article" date="1995" name="Biochem. J.">
        <title>Non-muscle myosin II heavy chain has a cryptic cell-adhesion domain.</title>
        <authorList>
            <person name="Grinnell F."/>
            <person name="Ho C.H."/>
        </authorList>
    </citation>
    <scope>PROTEIN SEQUENCE</scope>
</reference>
<dbReference type="PIR" id="S56118">
    <property type="entry name" value="S56118"/>
</dbReference>
<feature type="non-terminal residue" evidence="1">
    <location>
        <position position="1"/>
    </location>
</feature>
<dbReference type="AlphaFoldDB" id="Q7M0E5"/>
<accession>Q7M0E5</accession>
<proteinExistence type="predicted"/>
<name>Q7M0E5_CRISP</name>
<evidence type="ECO:0000313" key="1">
    <source>
        <dbReference type="PIR" id="S56118"/>
    </source>
</evidence>
<organism evidence="1">
    <name type="scientific">Cricetidae sp.</name>
    <name type="common">Hamster</name>
    <dbReference type="NCBI Taxonomy" id="36483"/>
    <lineage>
        <taxon>Eukaryota</taxon>
        <taxon>Metazoa</taxon>
        <taxon>Chordata</taxon>
        <taxon>Craniata</taxon>
        <taxon>Vertebrata</taxon>
        <taxon>Euteleostomi</taxon>
        <taxon>Mammalia</taxon>
        <taxon>Eutheria</taxon>
        <taxon>Euarchontoglires</taxon>
        <taxon>Glires</taxon>
        <taxon>Rodentia</taxon>
        <taxon>Myomorpha</taxon>
        <taxon>Muroidea</taxon>
        <taxon>Cricetidae</taxon>
        <taxon>Cricetinae</taxon>
    </lineage>
</organism>